<dbReference type="AlphaFoldDB" id="A0A7G6E694"/>
<dbReference type="EMBL" id="CP045798">
    <property type="protein sequence ID" value="QNB47598.1"/>
    <property type="molecule type" value="Genomic_DNA"/>
</dbReference>
<evidence type="ECO:0000313" key="2">
    <source>
        <dbReference type="Proteomes" id="UP000515847"/>
    </source>
</evidence>
<protein>
    <submittedName>
        <fullName evidence="1">Uncharacterized protein</fullName>
    </submittedName>
</protein>
<gene>
    <name evidence="1" type="ORF">BR63_15740</name>
</gene>
<accession>A0A7G6E694</accession>
<sequence length="31" mass="3539">MDKESNIQYAMEGNPATEEIIGVLERLPYVK</sequence>
<reference evidence="1 2" key="1">
    <citation type="journal article" date="2019" name="Front. Microbiol.">
        <title>Thermoanaerosceptrum fracticalcis gen. nov. sp. nov., a Novel Fumarate-Fermenting Microorganism From a Deep Fractured Carbonate Aquifer of the US Great Basin.</title>
        <authorList>
            <person name="Hamilton-Brehm S.D."/>
            <person name="Stewart L.E."/>
            <person name="Zavarin M."/>
            <person name="Caldwell M."/>
            <person name="Lawson P.A."/>
            <person name="Onstott T.C."/>
            <person name="Grzymski J."/>
            <person name="Neveux I."/>
            <person name="Lollar B.S."/>
            <person name="Russell C.E."/>
            <person name="Moser D.P."/>
        </authorList>
    </citation>
    <scope>NUCLEOTIDE SEQUENCE [LARGE SCALE GENOMIC DNA]</scope>
    <source>
        <strain evidence="1 2">DRI-13</strain>
    </source>
</reference>
<proteinExistence type="predicted"/>
<dbReference type="Proteomes" id="UP000515847">
    <property type="component" value="Chromosome"/>
</dbReference>
<name>A0A7G6E694_THEFR</name>
<evidence type="ECO:0000313" key="1">
    <source>
        <dbReference type="EMBL" id="QNB47598.1"/>
    </source>
</evidence>
<dbReference type="KEGG" id="tfr:BR63_15740"/>
<keyword evidence="2" id="KW-1185">Reference proteome</keyword>
<organism evidence="1 2">
    <name type="scientific">Thermanaerosceptrum fracticalcis</name>
    <dbReference type="NCBI Taxonomy" id="1712410"/>
    <lineage>
        <taxon>Bacteria</taxon>
        <taxon>Bacillati</taxon>
        <taxon>Bacillota</taxon>
        <taxon>Clostridia</taxon>
        <taxon>Eubacteriales</taxon>
        <taxon>Peptococcaceae</taxon>
        <taxon>Thermanaerosceptrum</taxon>
    </lineage>
</organism>